<gene>
    <name evidence="1" type="ORF">POVCU1_055770</name>
</gene>
<sequence>MFLRIHISINKQANTLNNNDLAYLNYWLNRLSRNTTTSHDLTVDHFQKEMSDRELEFVSVTFDKKLYDIKDKDFNNMILLSDLYDNMAENFQSTSSKEENI</sequence>
<organism evidence="1 2">
    <name type="scientific">Plasmodium ovale curtisi</name>
    <dbReference type="NCBI Taxonomy" id="864141"/>
    <lineage>
        <taxon>Eukaryota</taxon>
        <taxon>Sar</taxon>
        <taxon>Alveolata</taxon>
        <taxon>Apicomplexa</taxon>
        <taxon>Aconoidasida</taxon>
        <taxon>Haemosporida</taxon>
        <taxon>Plasmodiidae</taxon>
        <taxon>Plasmodium</taxon>
        <taxon>Plasmodium (Plasmodium)</taxon>
    </lineage>
</organism>
<dbReference type="EMBL" id="FLQV01001584">
    <property type="protein sequence ID" value="SBS99877.1"/>
    <property type="molecule type" value="Genomic_DNA"/>
</dbReference>
<reference evidence="2" key="1">
    <citation type="submission" date="2016-05" db="EMBL/GenBank/DDBJ databases">
        <authorList>
            <person name="Naeem Raeece"/>
        </authorList>
    </citation>
    <scope>NUCLEOTIDE SEQUENCE [LARGE SCALE GENOMIC DNA]</scope>
</reference>
<evidence type="ECO:0000313" key="1">
    <source>
        <dbReference type="EMBL" id="SBS99877.1"/>
    </source>
</evidence>
<dbReference type="Proteomes" id="UP000078546">
    <property type="component" value="Unassembled WGS sequence"/>
</dbReference>
<dbReference type="AlphaFoldDB" id="A0A1A8X3Q0"/>
<name>A0A1A8X3Q0_PLAOA</name>
<evidence type="ECO:0000313" key="2">
    <source>
        <dbReference type="Proteomes" id="UP000078546"/>
    </source>
</evidence>
<protein>
    <submittedName>
        <fullName evidence="1">PIR Superfamily Protein</fullName>
    </submittedName>
</protein>
<accession>A0A1A8X3Q0</accession>
<proteinExistence type="predicted"/>